<dbReference type="InterPro" id="IPR002758">
    <property type="entry name" value="Cation_antiport_E"/>
</dbReference>
<accession>A0A381RPG2</accession>
<keyword evidence="2" id="KW-1003">Cell membrane</keyword>
<keyword evidence="3 6" id="KW-0812">Transmembrane</keyword>
<feature type="transmembrane region" description="Helical" evidence="6">
    <location>
        <begin position="54"/>
        <end position="75"/>
    </location>
</feature>
<gene>
    <name evidence="7" type="ORF">METZ01_LOCUS46619</name>
</gene>
<dbReference type="PANTHER" id="PTHR34584:SF1">
    <property type="entry name" value="NA(+)_H(+) ANTIPORTER SUBUNIT E1"/>
    <property type="match status" value="1"/>
</dbReference>
<evidence type="ECO:0000313" key="7">
    <source>
        <dbReference type="EMBL" id="SUZ93765.1"/>
    </source>
</evidence>
<sequence>MINNSSNPKDGTPAPPLSSESLPYFTGADIQRSVILAAILFAFWLILSGRFDIGHVTTGLFCACLITFLTTGWLRQPSASLGARPSVDGVSWVSFFLYLPWLGAQIVLANLHVARVVLSPNLPVNPSLVRTPVNESNTYARLVLANSITLTPGTVSLDLTEKEIVVHALTSTTAASVQTGEMHRRVERIFTPRGVLSPEERS</sequence>
<feature type="transmembrane region" description="Helical" evidence="6">
    <location>
        <begin position="30"/>
        <end position="47"/>
    </location>
</feature>
<evidence type="ECO:0000256" key="4">
    <source>
        <dbReference type="ARBA" id="ARBA00022989"/>
    </source>
</evidence>
<reference evidence="7" key="1">
    <citation type="submission" date="2018-05" db="EMBL/GenBank/DDBJ databases">
        <authorList>
            <person name="Lanie J.A."/>
            <person name="Ng W.-L."/>
            <person name="Kazmierczak K.M."/>
            <person name="Andrzejewski T.M."/>
            <person name="Davidsen T.M."/>
            <person name="Wayne K.J."/>
            <person name="Tettelin H."/>
            <person name="Glass J.I."/>
            <person name="Rusch D."/>
            <person name="Podicherti R."/>
            <person name="Tsui H.-C.T."/>
            <person name="Winkler M.E."/>
        </authorList>
    </citation>
    <scope>NUCLEOTIDE SEQUENCE</scope>
</reference>
<keyword evidence="4 6" id="KW-1133">Transmembrane helix</keyword>
<evidence type="ECO:0000256" key="5">
    <source>
        <dbReference type="ARBA" id="ARBA00023136"/>
    </source>
</evidence>
<dbReference type="AlphaFoldDB" id="A0A381RPG2"/>
<dbReference type="EMBL" id="UINC01002175">
    <property type="protein sequence ID" value="SUZ93765.1"/>
    <property type="molecule type" value="Genomic_DNA"/>
</dbReference>
<dbReference type="Pfam" id="PF01899">
    <property type="entry name" value="MNHE"/>
    <property type="match status" value="1"/>
</dbReference>
<evidence type="ECO:0000256" key="2">
    <source>
        <dbReference type="ARBA" id="ARBA00022475"/>
    </source>
</evidence>
<evidence type="ECO:0000256" key="6">
    <source>
        <dbReference type="SAM" id="Phobius"/>
    </source>
</evidence>
<feature type="transmembrane region" description="Helical" evidence="6">
    <location>
        <begin position="95"/>
        <end position="118"/>
    </location>
</feature>
<name>A0A381RPG2_9ZZZZ</name>
<evidence type="ECO:0008006" key="8">
    <source>
        <dbReference type="Google" id="ProtNLM"/>
    </source>
</evidence>
<comment type="subcellular location">
    <subcellularLocation>
        <location evidence="1">Cell membrane</location>
        <topology evidence="1">Multi-pass membrane protein</topology>
    </subcellularLocation>
</comment>
<protein>
    <recommendedName>
        <fullName evidence="8">Cation transporter</fullName>
    </recommendedName>
</protein>
<evidence type="ECO:0000256" key="3">
    <source>
        <dbReference type="ARBA" id="ARBA00022692"/>
    </source>
</evidence>
<dbReference type="GO" id="GO:0008324">
    <property type="term" value="F:monoatomic cation transmembrane transporter activity"/>
    <property type="evidence" value="ECO:0007669"/>
    <property type="project" value="InterPro"/>
</dbReference>
<proteinExistence type="predicted"/>
<keyword evidence="5 6" id="KW-0472">Membrane</keyword>
<dbReference type="PANTHER" id="PTHR34584">
    <property type="entry name" value="NA(+)/H(+) ANTIPORTER SUBUNIT E1"/>
    <property type="match status" value="1"/>
</dbReference>
<dbReference type="GO" id="GO:0005886">
    <property type="term" value="C:plasma membrane"/>
    <property type="evidence" value="ECO:0007669"/>
    <property type="project" value="UniProtKB-SubCell"/>
</dbReference>
<evidence type="ECO:0000256" key="1">
    <source>
        <dbReference type="ARBA" id="ARBA00004651"/>
    </source>
</evidence>
<organism evidence="7">
    <name type="scientific">marine metagenome</name>
    <dbReference type="NCBI Taxonomy" id="408172"/>
    <lineage>
        <taxon>unclassified sequences</taxon>
        <taxon>metagenomes</taxon>
        <taxon>ecological metagenomes</taxon>
    </lineage>
</organism>